<dbReference type="HOGENOM" id="CLU_2763036_0_0_1"/>
<organism evidence="1 2">
    <name type="scientific">Vitis vinifera</name>
    <name type="common">Grape</name>
    <dbReference type="NCBI Taxonomy" id="29760"/>
    <lineage>
        <taxon>Eukaryota</taxon>
        <taxon>Viridiplantae</taxon>
        <taxon>Streptophyta</taxon>
        <taxon>Embryophyta</taxon>
        <taxon>Tracheophyta</taxon>
        <taxon>Spermatophyta</taxon>
        <taxon>Magnoliopsida</taxon>
        <taxon>eudicotyledons</taxon>
        <taxon>Gunneridae</taxon>
        <taxon>Pentapetalae</taxon>
        <taxon>rosids</taxon>
        <taxon>Vitales</taxon>
        <taxon>Vitaceae</taxon>
        <taxon>Viteae</taxon>
        <taxon>Vitis</taxon>
    </lineage>
</organism>
<dbReference type="PaxDb" id="29760-VIT_18s0001g09000.t01"/>
<dbReference type="Proteomes" id="UP000009183">
    <property type="component" value="Chromosome 18"/>
</dbReference>
<gene>
    <name evidence="1" type="ordered locus">VIT_18s0001g09000</name>
</gene>
<accession>E0CP14</accession>
<dbReference type="InParanoid" id="E0CP14"/>
<dbReference type="GO" id="GO:0005886">
    <property type="term" value="C:plasma membrane"/>
    <property type="evidence" value="ECO:0000318"/>
    <property type="project" value="GO_Central"/>
</dbReference>
<keyword evidence="2" id="KW-1185">Reference proteome</keyword>
<evidence type="ECO:0000313" key="1">
    <source>
        <dbReference type="EMBL" id="CBI19392.3"/>
    </source>
</evidence>
<proteinExistence type="predicted"/>
<sequence length="70" mass="7162">MNYYQDKPPVVGAPPPSGYPTAYPVVGPPAPPQTVYVNQPPAESIPAGCCGCLAGCLAGICCCCTLEICF</sequence>
<reference evidence="2" key="1">
    <citation type="journal article" date="2007" name="Nature">
        <title>The grapevine genome sequence suggests ancestral hexaploidization in major angiosperm phyla.</title>
        <authorList>
            <consortium name="The French-Italian Public Consortium for Grapevine Genome Characterization."/>
            <person name="Jaillon O."/>
            <person name="Aury J.-M."/>
            <person name="Noel B."/>
            <person name="Policriti A."/>
            <person name="Clepet C."/>
            <person name="Casagrande A."/>
            <person name="Choisne N."/>
            <person name="Aubourg S."/>
            <person name="Vitulo N."/>
            <person name="Jubin C."/>
            <person name="Vezzi A."/>
            <person name="Legeai F."/>
            <person name="Hugueney P."/>
            <person name="Dasilva C."/>
            <person name="Horner D."/>
            <person name="Mica E."/>
            <person name="Jublot D."/>
            <person name="Poulain J."/>
            <person name="Bruyere C."/>
            <person name="Billault A."/>
            <person name="Segurens B."/>
            <person name="Gouyvenoux M."/>
            <person name="Ugarte E."/>
            <person name="Cattonaro F."/>
            <person name="Anthouard V."/>
            <person name="Vico V."/>
            <person name="Del Fabbro C."/>
            <person name="Alaux M."/>
            <person name="Di Gaspero G."/>
            <person name="Dumas V."/>
            <person name="Felice N."/>
            <person name="Paillard S."/>
            <person name="Juman I."/>
            <person name="Moroldo M."/>
            <person name="Scalabrin S."/>
            <person name="Canaguier A."/>
            <person name="Le Clainche I."/>
            <person name="Malacrida G."/>
            <person name="Durand E."/>
            <person name="Pesole G."/>
            <person name="Laucou V."/>
            <person name="Chatelet P."/>
            <person name="Merdinoglu D."/>
            <person name="Delledonne M."/>
            <person name="Pezzotti M."/>
            <person name="Lecharny A."/>
            <person name="Scarpelli C."/>
            <person name="Artiguenave F."/>
            <person name="Pe M.E."/>
            <person name="Valle G."/>
            <person name="Morgante M."/>
            <person name="Caboche M."/>
            <person name="Adam-Blondon A.-F."/>
            <person name="Weissenbach J."/>
            <person name="Quetier F."/>
            <person name="Wincker P."/>
        </authorList>
    </citation>
    <scope>NUCLEOTIDE SEQUENCE [LARGE SCALE GENOMIC DNA]</scope>
    <source>
        <strain evidence="2">cv. Pinot noir / PN40024</strain>
    </source>
</reference>
<dbReference type="EMBL" id="FN595227">
    <property type="protein sequence ID" value="CBI19392.3"/>
    <property type="molecule type" value="Genomic_DNA"/>
</dbReference>
<name>E0CP14_VITVI</name>
<dbReference type="OMA" id="CICCALE"/>
<dbReference type="AlphaFoldDB" id="E0CP14"/>
<protein>
    <submittedName>
        <fullName evidence="1">Uncharacterized protein</fullName>
    </submittedName>
</protein>
<evidence type="ECO:0000313" key="2">
    <source>
        <dbReference type="Proteomes" id="UP000009183"/>
    </source>
</evidence>